<feature type="signal peptide" evidence="1">
    <location>
        <begin position="1"/>
        <end position="33"/>
    </location>
</feature>
<keyword evidence="1" id="KW-0732">Signal</keyword>
<feature type="chain" id="PRO_5046014337" description="Transglutaminase-like superfamily protein" evidence="1">
    <location>
        <begin position="34"/>
        <end position="316"/>
    </location>
</feature>
<gene>
    <name evidence="2" type="ORF">MOV92_04505</name>
</gene>
<dbReference type="EMBL" id="CP093547">
    <property type="protein sequence ID" value="UNP30535.1"/>
    <property type="molecule type" value="Genomic_DNA"/>
</dbReference>
<name>A0ABY3XFX2_9GAMM</name>
<evidence type="ECO:0000313" key="2">
    <source>
        <dbReference type="EMBL" id="UNP30535.1"/>
    </source>
</evidence>
<dbReference type="RefSeq" id="WP_057941759.1">
    <property type="nucleotide sequence ID" value="NZ_CP011131.1"/>
</dbReference>
<reference evidence="2 3" key="1">
    <citation type="submission" date="2022-03" db="EMBL/GenBank/DDBJ databases">
        <title>Complete genome sequence of Lysobacter capsici VKM B-2533 and Lysobacter gummosus 10.1.1, promising sources of lytic agents.</title>
        <authorList>
            <person name="Tarlachkov S.V."/>
            <person name="Kudryakova I.V."/>
            <person name="Afoshin A.S."/>
            <person name="Leontyevskaya E.A."/>
            <person name="Leontyevskaya N.V."/>
        </authorList>
    </citation>
    <scope>NUCLEOTIDE SEQUENCE [LARGE SCALE GENOMIC DNA]</scope>
    <source>
        <strain evidence="2 3">10.1.1</strain>
    </source>
</reference>
<evidence type="ECO:0000313" key="3">
    <source>
        <dbReference type="Proteomes" id="UP000829194"/>
    </source>
</evidence>
<evidence type="ECO:0000256" key="1">
    <source>
        <dbReference type="SAM" id="SignalP"/>
    </source>
</evidence>
<keyword evidence="3" id="KW-1185">Reference proteome</keyword>
<sequence length="316" mass="34626">MRSDRSTKIRASRAATALRIAIGLLCLSAPSVAAIATPPASASAVHANPPTPAAPATLAELIAALRARAAASQTSPAVRADYQALLSAQGLSASQMPYADYAYLRLLFEATRDGGYWNLHWTITDREPNSDAIWTQWRALRAIGPGRVSANAECDEISALYAFLARRGGVRNVGLFWPTGNHTVAVWSLPGAPREARIVAPTTQIFLSQYDSFGTRGFDPWKQPRIYEYGRRDVSDDLRLPPELSAFFIAQAARYADASGLSLQRLRGLRDRVLDGAMSREEAVQHAQSQRRRLPAGADRDQLAYAYFIREMREPG</sequence>
<evidence type="ECO:0008006" key="4">
    <source>
        <dbReference type="Google" id="ProtNLM"/>
    </source>
</evidence>
<accession>A0ABY3XFX2</accession>
<protein>
    <recommendedName>
        <fullName evidence="4">Transglutaminase-like superfamily protein</fullName>
    </recommendedName>
</protein>
<dbReference type="Proteomes" id="UP000829194">
    <property type="component" value="Chromosome"/>
</dbReference>
<proteinExistence type="predicted"/>
<organism evidence="2 3">
    <name type="scientific">Lysobacter gummosus</name>
    <dbReference type="NCBI Taxonomy" id="262324"/>
    <lineage>
        <taxon>Bacteria</taxon>
        <taxon>Pseudomonadati</taxon>
        <taxon>Pseudomonadota</taxon>
        <taxon>Gammaproteobacteria</taxon>
        <taxon>Lysobacterales</taxon>
        <taxon>Lysobacteraceae</taxon>
        <taxon>Lysobacter</taxon>
    </lineage>
</organism>